<keyword evidence="3" id="KW-1185">Reference proteome</keyword>
<evidence type="ECO:0000313" key="2">
    <source>
        <dbReference type="EMBL" id="REA57098.1"/>
    </source>
</evidence>
<dbReference type="AlphaFoldDB" id="A0A3D8Y4P6"/>
<name>A0A3D8Y4P6_9BACT</name>
<proteinExistence type="predicted"/>
<sequence>MKKVSKDTTYTFHENEGGHIELETKVQELLSLFERAQLSKKQIRTYQSRISQALENTITSESPIKAFKMLDQDETLSREELLDGFEKLLSENQIDSNIGRVIKRRNTLQKIIVSLIATVLIAAGFAMIIMPAPPSFEIFTIFYFNHNDGVTVMDLISLLIVLSGVFLFVQTFNKK</sequence>
<keyword evidence="1" id="KW-0812">Transmembrane</keyword>
<keyword evidence="1" id="KW-1133">Transmembrane helix</keyword>
<dbReference type="EMBL" id="QNUL01000031">
    <property type="protein sequence ID" value="REA57098.1"/>
    <property type="molecule type" value="Genomic_DNA"/>
</dbReference>
<comment type="caution">
    <text evidence="2">The sequence shown here is derived from an EMBL/GenBank/DDBJ whole genome shotgun (WGS) entry which is preliminary data.</text>
</comment>
<gene>
    <name evidence="2" type="ORF">DSL64_24875</name>
</gene>
<evidence type="ECO:0000313" key="3">
    <source>
        <dbReference type="Proteomes" id="UP000256373"/>
    </source>
</evidence>
<feature type="transmembrane region" description="Helical" evidence="1">
    <location>
        <begin position="111"/>
        <end position="130"/>
    </location>
</feature>
<keyword evidence="1" id="KW-0472">Membrane</keyword>
<feature type="transmembrane region" description="Helical" evidence="1">
    <location>
        <begin position="150"/>
        <end position="169"/>
    </location>
</feature>
<dbReference type="OrthoDB" id="663655at2"/>
<dbReference type="Proteomes" id="UP000256373">
    <property type="component" value="Unassembled WGS sequence"/>
</dbReference>
<reference evidence="2 3" key="1">
    <citation type="submission" date="2018-07" db="EMBL/GenBank/DDBJ databases">
        <title>Dyadobacter roseus sp. nov., isolated from rose rhizosphere soil.</title>
        <authorList>
            <person name="Chen L."/>
        </authorList>
    </citation>
    <scope>NUCLEOTIDE SEQUENCE [LARGE SCALE GENOMIC DNA]</scope>
    <source>
        <strain evidence="2 3">RS19</strain>
    </source>
</reference>
<organism evidence="2 3">
    <name type="scientific">Dyadobacter luteus</name>
    <dbReference type="NCBI Taxonomy" id="2259619"/>
    <lineage>
        <taxon>Bacteria</taxon>
        <taxon>Pseudomonadati</taxon>
        <taxon>Bacteroidota</taxon>
        <taxon>Cytophagia</taxon>
        <taxon>Cytophagales</taxon>
        <taxon>Spirosomataceae</taxon>
        <taxon>Dyadobacter</taxon>
    </lineage>
</organism>
<protein>
    <submittedName>
        <fullName evidence="2">Uncharacterized protein</fullName>
    </submittedName>
</protein>
<evidence type="ECO:0000256" key="1">
    <source>
        <dbReference type="SAM" id="Phobius"/>
    </source>
</evidence>
<accession>A0A3D8Y4P6</accession>